<reference evidence="2" key="1">
    <citation type="journal article" date="2014" name="PLoS ONE">
        <title>The Red Imported Fire Ant (Solenopsis invicta Buren) Kept Y not F: Predicted sNPY Endogenous Ligands Deorphanize the Short NPF (sNPF) Receptor.</title>
        <authorList>
            <person name="Bajracharya P."/>
            <person name="Lu H.L."/>
            <person name="Pietrantonio P.V."/>
        </authorList>
    </citation>
    <scope>NUCLEOTIDE SEQUENCE</scope>
    <source>
        <strain evidence="2">1</strain>
        <strain evidence="3">2</strain>
        <tissue evidence="2">Brain</tissue>
    </source>
</reference>
<feature type="signal peptide" evidence="1">
    <location>
        <begin position="1"/>
        <end position="24"/>
    </location>
</feature>
<proteinExistence type="evidence at transcript level"/>
<evidence type="ECO:0000313" key="2">
    <source>
        <dbReference type="EMBL" id="AIT70804.1"/>
    </source>
</evidence>
<feature type="chain" id="PRO_5007384481" evidence="1">
    <location>
        <begin position="25"/>
        <end position="112"/>
    </location>
</feature>
<evidence type="ECO:0000313" key="3">
    <source>
        <dbReference type="EMBL" id="AIT70805.1"/>
    </source>
</evidence>
<dbReference type="RefSeq" id="XP_011158146.1">
    <property type="nucleotide sequence ID" value="XM_011159844.3"/>
</dbReference>
<sequence length="112" mass="12441">MYAKRCAAFVLFVVIVVIVGLVDATENYVDYGEEMAEKAPAENIHELYRLLLQRNTLDNGFGDIPPQQLILRKSLRSALAAGHLRYGRSGSQFSARALSRPLAVAGRYDDNN</sequence>
<keyword evidence="2" id="KW-0527">Neuropeptide</keyword>
<dbReference type="RefSeq" id="NP_001291511.1">
    <property type="nucleotide sequence ID" value="NM_001304582.1"/>
</dbReference>
<dbReference type="EMBL" id="KJ812404">
    <property type="protein sequence ID" value="AIT70804.1"/>
    <property type="molecule type" value="mRNA"/>
</dbReference>
<dbReference type="GO" id="GO:0007218">
    <property type="term" value="P:neuropeptide signaling pathway"/>
    <property type="evidence" value="ECO:0007669"/>
    <property type="project" value="UniProtKB-KW"/>
</dbReference>
<accession>A0A097IW55</accession>
<organism evidence="2">
    <name type="scientific">Solenopsis invicta</name>
    <name type="common">Red imported fire ant</name>
    <name type="synonym">Solenopsis wagneri</name>
    <dbReference type="NCBI Taxonomy" id="13686"/>
    <lineage>
        <taxon>Eukaryota</taxon>
        <taxon>Metazoa</taxon>
        <taxon>Ecdysozoa</taxon>
        <taxon>Arthropoda</taxon>
        <taxon>Hexapoda</taxon>
        <taxon>Insecta</taxon>
        <taxon>Pterygota</taxon>
        <taxon>Neoptera</taxon>
        <taxon>Endopterygota</taxon>
        <taxon>Hymenoptera</taxon>
        <taxon>Apocrita</taxon>
        <taxon>Aculeata</taxon>
        <taxon>Formicoidea</taxon>
        <taxon>Formicidae</taxon>
        <taxon>Myrmicinae</taxon>
        <taxon>Solenopsis</taxon>
    </lineage>
</organism>
<dbReference type="EMBL" id="KJ812405">
    <property type="protein sequence ID" value="AIT70805.1"/>
    <property type="molecule type" value="mRNA"/>
</dbReference>
<evidence type="ECO:0000256" key="1">
    <source>
        <dbReference type="SAM" id="SignalP"/>
    </source>
</evidence>
<keyword evidence="1" id="KW-0732">Signal</keyword>
<name>A0A097IW55_SOLIN</name>
<protein>
    <submittedName>
        <fullName evidence="2">Short neuropeptide F prepropeptide</fullName>
    </submittedName>
</protein>
<dbReference type="OrthoDB" id="6364308at2759"/>
<dbReference type="GeneID" id="105194759"/>
<dbReference type="KEGG" id="soc:105194759"/>
<dbReference type="AlphaFoldDB" id="A0A097IW55"/>
<dbReference type="RefSeq" id="XP_039315561.1">
    <property type="nucleotide sequence ID" value="XM_039459627.1"/>
</dbReference>
<dbReference type="RefSeq" id="XP_039301813.1">
    <property type="nucleotide sequence ID" value="XM_039445879.1"/>
</dbReference>